<dbReference type="GO" id="GO:0016758">
    <property type="term" value="F:hexosyltransferase activity"/>
    <property type="evidence" value="ECO:0007669"/>
    <property type="project" value="InterPro"/>
</dbReference>
<evidence type="ECO:0000256" key="6">
    <source>
        <dbReference type="ARBA" id="ARBA00022968"/>
    </source>
</evidence>
<evidence type="ECO:0000256" key="1">
    <source>
        <dbReference type="ARBA" id="ARBA00004323"/>
    </source>
</evidence>
<dbReference type="EC" id="2.4.1.-" evidence="10"/>
<keyword evidence="4" id="KW-0808">Transferase</keyword>
<reference evidence="11" key="1">
    <citation type="submission" date="2017-09" db="EMBL/GenBank/DDBJ databases">
        <title>Polyketide synthases of a Diaporthe helianthi virulent isolate.</title>
        <authorList>
            <person name="Baroncelli R."/>
        </authorList>
    </citation>
    <scope>NUCLEOTIDE SEQUENCE [LARGE SCALE GENOMIC DNA]</scope>
    <source>
        <strain evidence="11">7/96</strain>
    </source>
</reference>
<dbReference type="Proteomes" id="UP000094444">
    <property type="component" value="Unassembled WGS sequence"/>
</dbReference>
<accession>A0A2P5HYK7</accession>
<evidence type="ECO:0000313" key="12">
    <source>
        <dbReference type="Proteomes" id="UP000094444"/>
    </source>
</evidence>
<evidence type="ECO:0000313" key="11">
    <source>
        <dbReference type="EMBL" id="POS75332.1"/>
    </source>
</evidence>
<sequence>MNAAGRSPRSLKALSHVVQSTPRRFLRNSLLFALTFLFLVFLLKSQSATSHHAPSEPPATKIIVHGDVVDGIPEPSYSLIPFPYSPQQASTSPHDEFDNPGYPVVPRPWLAAVISSAGDSARRMLIRSTWMSLYRNIPFDGRFVVANPGPQWTEAVAEENKTYGDMIVLDHIAEDDITANTIKTLEFYKWLHGKSPRRYEYVSKLDTDVWLNAYGFWNRFLLPQMGRKAGALEYSRKSNRTVIGELYYSETYDLVFPHGAMYTASWDMVELLASLQEKFNVLTGEDMAVAVLLLKSRKLVNFINFRGSEKFDFDEEDTRGDGTAWARPDTHPDATYHALVQGSDPIAVHQLKSDESFLKVADCFDERGVKSGPGVEDSAAVSRQLSWSTSWHDFWTSIGLSGQYDSRFERTPDALWSHEDGNWICDGIWNLGPTKEGYVESGWD</sequence>
<evidence type="ECO:0000256" key="3">
    <source>
        <dbReference type="ARBA" id="ARBA00022676"/>
    </source>
</evidence>
<dbReference type="InterPro" id="IPR002659">
    <property type="entry name" value="Glyco_trans_31"/>
</dbReference>
<dbReference type="AlphaFoldDB" id="A0A2P5HYK7"/>
<name>A0A2P5HYK7_DIAHE</name>
<dbReference type="PANTHER" id="PTHR11214">
    <property type="entry name" value="BETA-1,3-N-ACETYLGLUCOSAMINYLTRANSFERASE"/>
    <property type="match status" value="1"/>
</dbReference>
<evidence type="ECO:0000256" key="8">
    <source>
        <dbReference type="ARBA" id="ARBA00023034"/>
    </source>
</evidence>
<keyword evidence="8 10" id="KW-0333">Golgi apparatus</keyword>
<dbReference type="STRING" id="158607.A0A2P5HYK7"/>
<comment type="caution">
    <text evidence="11">The sequence shown here is derived from an EMBL/GenBank/DDBJ whole genome shotgun (WGS) entry which is preliminary data.</text>
</comment>
<evidence type="ECO:0000256" key="9">
    <source>
        <dbReference type="ARBA" id="ARBA00023136"/>
    </source>
</evidence>
<gene>
    <name evidence="11" type="ORF">DHEL01_v206284</name>
</gene>
<evidence type="ECO:0000256" key="2">
    <source>
        <dbReference type="ARBA" id="ARBA00008661"/>
    </source>
</evidence>
<keyword evidence="7" id="KW-1133">Transmembrane helix</keyword>
<dbReference type="EMBL" id="MAVT02000502">
    <property type="protein sequence ID" value="POS75332.1"/>
    <property type="molecule type" value="Genomic_DNA"/>
</dbReference>
<keyword evidence="12" id="KW-1185">Reference proteome</keyword>
<dbReference type="GO" id="GO:0000139">
    <property type="term" value="C:Golgi membrane"/>
    <property type="evidence" value="ECO:0007669"/>
    <property type="project" value="UniProtKB-SubCell"/>
</dbReference>
<dbReference type="Pfam" id="PF01762">
    <property type="entry name" value="Galactosyl_T"/>
    <property type="match status" value="1"/>
</dbReference>
<dbReference type="OrthoDB" id="2139606at2759"/>
<comment type="subcellular location">
    <subcellularLocation>
        <location evidence="1 10">Golgi apparatus membrane</location>
        <topology evidence="1 10">Single-pass type II membrane protein</topology>
    </subcellularLocation>
</comment>
<keyword evidence="5" id="KW-0812">Transmembrane</keyword>
<evidence type="ECO:0000256" key="7">
    <source>
        <dbReference type="ARBA" id="ARBA00022989"/>
    </source>
</evidence>
<keyword evidence="6" id="KW-0735">Signal-anchor</keyword>
<protein>
    <recommendedName>
        <fullName evidence="10">Hexosyltransferase</fullName>
        <ecNumber evidence="10">2.4.1.-</ecNumber>
    </recommendedName>
</protein>
<dbReference type="InParanoid" id="A0A2P5HYK7"/>
<proteinExistence type="inferred from homology"/>
<organism evidence="11 12">
    <name type="scientific">Diaporthe helianthi</name>
    <dbReference type="NCBI Taxonomy" id="158607"/>
    <lineage>
        <taxon>Eukaryota</taxon>
        <taxon>Fungi</taxon>
        <taxon>Dikarya</taxon>
        <taxon>Ascomycota</taxon>
        <taxon>Pezizomycotina</taxon>
        <taxon>Sordariomycetes</taxon>
        <taxon>Sordariomycetidae</taxon>
        <taxon>Diaporthales</taxon>
        <taxon>Diaporthaceae</taxon>
        <taxon>Diaporthe</taxon>
    </lineage>
</organism>
<keyword evidence="9" id="KW-0472">Membrane</keyword>
<comment type="similarity">
    <text evidence="2 10">Belongs to the glycosyltransferase 31 family.</text>
</comment>
<keyword evidence="3 10" id="KW-0328">Glycosyltransferase</keyword>
<evidence type="ECO:0000256" key="10">
    <source>
        <dbReference type="RuleBase" id="RU363063"/>
    </source>
</evidence>
<evidence type="ECO:0000256" key="5">
    <source>
        <dbReference type="ARBA" id="ARBA00022692"/>
    </source>
</evidence>
<evidence type="ECO:0000256" key="4">
    <source>
        <dbReference type="ARBA" id="ARBA00022679"/>
    </source>
</evidence>